<evidence type="ECO:0000313" key="8">
    <source>
        <dbReference type="Proteomes" id="UP000187203"/>
    </source>
</evidence>
<evidence type="ECO:0000256" key="1">
    <source>
        <dbReference type="ARBA" id="ARBA00023015"/>
    </source>
</evidence>
<dbReference type="InterPro" id="IPR003441">
    <property type="entry name" value="NAC-dom"/>
</dbReference>
<dbReference type="Pfam" id="PF02365">
    <property type="entry name" value="NAM"/>
    <property type="match status" value="1"/>
</dbReference>
<dbReference type="PANTHER" id="PTHR31744:SF210">
    <property type="entry name" value="NAC DOMAIN-CONTAINING PROTEIN 86-LIKE"/>
    <property type="match status" value="1"/>
</dbReference>
<dbReference type="Proteomes" id="UP000187203">
    <property type="component" value="Unassembled WGS sequence"/>
</dbReference>
<dbReference type="PROSITE" id="PS51005">
    <property type="entry name" value="NAC"/>
    <property type="match status" value="1"/>
</dbReference>
<keyword evidence="3" id="KW-0804">Transcription</keyword>
<name>A0A1R3I374_9ROSI</name>
<feature type="compositionally biased region" description="Polar residues" evidence="5">
    <location>
        <begin position="235"/>
        <end position="246"/>
    </location>
</feature>
<proteinExistence type="predicted"/>
<dbReference type="InterPro" id="IPR036093">
    <property type="entry name" value="NAC_dom_sf"/>
</dbReference>
<dbReference type="Gene3D" id="2.170.150.80">
    <property type="entry name" value="NAC domain"/>
    <property type="match status" value="1"/>
</dbReference>
<feature type="region of interest" description="Disordered" evidence="5">
    <location>
        <begin position="208"/>
        <end position="246"/>
    </location>
</feature>
<evidence type="ECO:0000313" key="7">
    <source>
        <dbReference type="EMBL" id="OMO77028.1"/>
    </source>
</evidence>
<keyword evidence="2" id="KW-0238">DNA-binding</keyword>
<evidence type="ECO:0000256" key="4">
    <source>
        <dbReference type="ARBA" id="ARBA00023242"/>
    </source>
</evidence>
<evidence type="ECO:0000256" key="3">
    <source>
        <dbReference type="ARBA" id="ARBA00023163"/>
    </source>
</evidence>
<dbReference type="STRING" id="93759.A0A1R3I374"/>
<feature type="domain" description="NAC" evidence="6">
    <location>
        <begin position="6"/>
        <end position="150"/>
    </location>
</feature>
<gene>
    <name evidence="7" type="ORF">COLO4_25406</name>
</gene>
<keyword evidence="1" id="KW-0805">Transcription regulation</keyword>
<reference evidence="8" key="1">
    <citation type="submission" date="2013-09" db="EMBL/GenBank/DDBJ databases">
        <title>Corchorus olitorius genome sequencing.</title>
        <authorList>
            <person name="Alam M."/>
            <person name="Haque M.S."/>
            <person name="Islam M.S."/>
            <person name="Emdad E.M."/>
            <person name="Islam M.M."/>
            <person name="Ahmed B."/>
            <person name="Halim A."/>
            <person name="Hossen Q.M.M."/>
            <person name="Hossain M.Z."/>
            <person name="Ahmed R."/>
            <person name="Khan M.M."/>
            <person name="Islam R."/>
            <person name="Rashid M.M."/>
            <person name="Khan S.A."/>
            <person name="Rahman M.S."/>
            <person name="Alam M."/>
            <person name="Yahiya A.S."/>
            <person name="Khan M.S."/>
            <person name="Azam M.S."/>
            <person name="Haque T."/>
            <person name="Lashkar M.Z.H."/>
            <person name="Akhand A.I."/>
            <person name="Morshed G."/>
            <person name="Roy S."/>
            <person name="Uddin K.S."/>
            <person name="Rabeya T."/>
            <person name="Hossain A.S."/>
            <person name="Chowdhury A."/>
            <person name="Snigdha A.R."/>
            <person name="Mortoza M.S."/>
            <person name="Matin S.A."/>
            <person name="Hoque S.M.E."/>
            <person name="Islam M.K."/>
            <person name="Roy D.K."/>
            <person name="Haider R."/>
            <person name="Moosa M.M."/>
            <person name="Elias S.M."/>
            <person name="Hasan A.M."/>
            <person name="Jahan S."/>
            <person name="Shafiuddin M."/>
            <person name="Mahmood N."/>
            <person name="Shommy N.S."/>
        </authorList>
    </citation>
    <scope>NUCLEOTIDE SEQUENCE [LARGE SCALE GENOMIC DNA]</scope>
    <source>
        <strain evidence="8">cv. O-4</strain>
    </source>
</reference>
<protein>
    <submittedName>
        <fullName evidence="7">No apical meristem (NAM) protein</fullName>
    </submittedName>
</protein>
<dbReference type="GO" id="GO:0006355">
    <property type="term" value="P:regulation of DNA-templated transcription"/>
    <property type="evidence" value="ECO:0007669"/>
    <property type="project" value="InterPro"/>
</dbReference>
<accession>A0A1R3I374</accession>
<keyword evidence="8" id="KW-1185">Reference proteome</keyword>
<comment type="caution">
    <text evidence="7">The sequence shown here is derived from an EMBL/GenBank/DDBJ whole genome shotgun (WGS) entry which is preliminary data.</text>
</comment>
<keyword evidence="4" id="KW-0539">Nucleus</keyword>
<evidence type="ECO:0000256" key="5">
    <source>
        <dbReference type="SAM" id="MobiDB-lite"/>
    </source>
</evidence>
<evidence type="ECO:0000256" key="2">
    <source>
        <dbReference type="ARBA" id="ARBA00023125"/>
    </source>
</evidence>
<evidence type="ECO:0000259" key="6">
    <source>
        <dbReference type="PROSITE" id="PS51005"/>
    </source>
</evidence>
<dbReference type="AlphaFoldDB" id="A0A1R3I374"/>
<sequence length="246" mass="27931">MEQSEWPLGTRFHPTDVELLKLFLKRKVQGKKISFEAIADLDVYKHAPWDLPHMSILNTGDLRWYFFCPSVKKYAKGNRLNRASDFGCWKGTGKDKPIMYRGKKLGTMKSLVFYGGASMDDMVVPVPESMEAPQVADLVQSTSIDNYLMEFPDEAFINNGDQGNCNFGLEQEAPRVHEEDDISSWLASYQVDNNAFDFDFLEQDVTRGSPHGIWQPQTEYNSGDARKSQGLRYGQDNNGDSSSNFI</sequence>
<organism evidence="7 8">
    <name type="scientific">Corchorus olitorius</name>
    <dbReference type="NCBI Taxonomy" id="93759"/>
    <lineage>
        <taxon>Eukaryota</taxon>
        <taxon>Viridiplantae</taxon>
        <taxon>Streptophyta</taxon>
        <taxon>Embryophyta</taxon>
        <taxon>Tracheophyta</taxon>
        <taxon>Spermatophyta</taxon>
        <taxon>Magnoliopsida</taxon>
        <taxon>eudicotyledons</taxon>
        <taxon>Gunneridae</taxon>
        <taxon>Pentapetalae</taxon>
        <taxon>rosids</taxon>
        <taxon>malvids</taxon>
        <taxon>Malvales</taxon>
        <taxon>Malvaceae</taxon>
        <taxon>Grewioideae</taxon>
        <taxon>Apeibeae</taxon>
        <taxon>Corchorus</taxon>
    </lineage>
</organism>
<dbReference type="OrthoDB" id="10435096at2759"/>
<dbReference type="GO" id="GO:0003677">
    <property type="term" value="F:DNA binding"/>
    <property type="evidence" value="ECO:0007669"/>
    <property type="project" value="UniProtKB-KW"/>
</dbReference>
<dbReference type="SUPFAM" id="SSF101941">
    <property type="entry name" value="NAC domain"/>
    <property type="match status" value="1"/>
</dbReference>
<dbReference type="PANTHER" id="PTHR31744">
    <property type="entry name" value="PROTEIN CUP-SHAPED COTYLEDON 2-RELATED"/>
    <property type="match status" value="1"/>
</dbReference>
<dbReference type="EMBL" id="AWUE01019023">
    <property type="protein sequence ID" value="OMO77028.1"/>
    <property type="molecule type" value="Genomic_DNA"/>
</dbReference>